<evidence type="ECO:0000313" key="4">
    <source>
        <dbReference type="Proteomes" id="UP000275267"/>
    </source>
</evidence>
<dbReference type="EMBL" id="PQIB02000014">
    <property type="protein sequence ID" value="RLM69491.1"/>
    <property type="molecule type" value="Genomic_DNA"/>
</dbReference>
<dbReference type="Proteomes" id="UP000275267">
    <property type="component" value="Unassembled WGS sequence"/>
</dbReference>
<dbReference type="CDD" id="cd06222">
    <property type="entry name" value="RNase_H_like"/>
    <property type="match status" value="1"/>
</dbReference>
<dbReference type="GO" id="GO:0004523">
    <property type="term" value="F:RNA-DNA hybrid ribonuclease activity"/>
    <property type="evidence" value="ECO:0007669"/>
    <property type="project" value="InterPro"/>
</dbReference>
<dbReference type="AlphaFoldDB" id="A0A3L6Q2V3"/>
<dbReference type="PANTHER" id="PTHR47074:SF11">
    <property type="entry name" value="REVERSE TRANSCRIPTASE-LIKE PROTEIN"/>
    <property type="match status" value="1"/>
</dbReference>
<feature type="compositionally biased region" description="Low complexity" evidence="1">
    <location>
        <begin position="8"/>
        <end position="19"/>
    </location>
</feature>
<accession>A0A3L6Q2V3</accession>
<evidence type="ECO:0000259" key="2">
    <source>
        <dbReference type="Pfam" id="PF13456"/>
    </source>
</evidence>
<organism evidence="3 4">
    <name type="scientific">Panicum miliaceum</name>
    <name type="common">Proso millet</name>
    <name type="synonym">Broomcorn millet</name>
    <dbReference type="NCBI Taxonomy" id="4540"/>
    <lineage>
        <taxon>Eukaryota</taxon>
        <taxon>Viridiplantae</taxon>
        <taxon>Streptophyta</taxon>
        <taxon>Embryophyta</taxon>
        <taxon>Tracheophyta</taxon>
        <taxon>Spermatophyta</taxon>
        <taxon>Magnoliopsida</taxon>
        <taxon>Liliopsida</taxon>
        <taxon>Poales</taxon>
        <taxon>Poaceae</taxon>
        <taxon>PACMAD clade</taxon>
        <taxon>Panicoideae</taxon>
        <taxon>Panicodae</taxon>
        <taxon>Paniceae</taxon>
        <taxon>Panicinae</taxon>
        <taxon>Panicum</taxon>
        <taxon>Panicum sect. Panicum</taxon>
    </lineage>
</organism>
<comment type="caution">
    <text evidence="3">The sequence shown here is derived from an EMBL/GenBank/DDBJ whole genome shotgun (WGS) entry which is preliminary data.</text>
</comment>
<dbReference type="OrthoDB" id="693061at2759"/>
<sequence>MLEDLICSDSVGSVSSAGDPGRWQRPPVGWMKINTDAAYTAANGRGATGVVLRNDQGVVLVGAARAYSNVADVMMAEVMGARDGVLLALEQGATKVLLETDNATLISLLNSDDGIQSVIVGFWHEVRELSLSFVSFACIHVKREGNEAAHLCACMPSASCPELSWFEPFPNWLKEATNKDCDGVMI</sequence>
<dbReference type="InterPro" id="IPR036397">
    <property type="entry name" value="RNaseH_sf"/>
</dbReference>
<dbReference type="InterPro" id="IPR052929">
    <property type="entry name" value="RNase_H-like_EbsB-rel"/>
</dbReference>
<gene>
    <name evidence="3" type="ORF">C2845_PM17G09160</name>
</gene>
<feature type="region of interest" description="Disordered" evidence="1">
    <location>
        <begin position="1"/>
        <end position="25"/>
    </location>
</feature>
<dbReference type="SUPFAM" id="SSF53098">
    <property type="entry name" value="Ribonuclease H-like"/>
    <property type="match status" value="1"/>
</dbReference>
<dbReference type="Pfam" id="PF13456">
    <property type="entry name" value="RVT_3"/>
    <property type="match status" value="1"/>
</dbReference>
<dbReference type="PANTHER" id="PTHR47074">
    <property type="entry name" value="BNAC02G40300D PROTEIN"/>
    <property type="match status" value="1"/>
</dbReference>
<proteinExistence type="predicted"/>
<evidence type="ECO:0000256" key="1">
    <source>
        <dbReference type="SAM" id="MobiDB-lite"/>
    </source>
</evidence>
<evidence type="ECO:0000313" key="3">
    <source>
        <dbReference type="EMBL" id="RLM69491.1"/>
    </source>
</evidence>
<reference evidence="4" key="1">
    <citation type="journal article" date="2019" name="Nat. Commun.">
        <title>The genome of broomcorn millet.</title>
        <authorList>
            <person name="Zou C."/>
            <person name="Miki D."/>
            <person name="Li D."/>
            <person name="Tang Q."/>
            <person name="Xiao L."/>
            <person name="Rajput S."/>
            <person name="Deng P."/>
            <person name="Jia W."/>
            <person name="Huang R."/>
            <person name="Zhang M."/>
            <person name="Sun Y."/>
            <person name="Hu J."/>
            <person name="Fu X."/>
            <person name="Schnable P.S."/>
            <person name="Li F."/>
            <person name="Zhang H."/>
            <person name="Feng B."/>
            <person name="Zhu X."/>
            <person name="Liu R."/>
            <person name="Schnable J.C."/>
            <person name="Zhu J.-K."/>
            <person name="Zhang H."/>
        </authorList>
    </citation>
    <scope>NUCLEOTIDE SEQUENCE [LARGE SCALE GENOMIC DNA]</scope>
</reference>
<dbReference type="GO" id="GO:0003676">
    <property type="term" value="F:nucleic acid binding"/>
    <property type="evidence" value="ECO:0007669"/>
    <property type="project" value="InterPro"/>
</dbReference>
<dbReference type="STRING" id="4540.A0A3L6Q2V3"/>
<name>A0A3L6Q2V3_PANMI</name>
<dbReference type="Gene3D" id="3.30.420.10">
    <property type="entry name" value="Ribonuclease H-like superfamily/Ribonuclease H"/>
    <property type="match status" value="1"/>
</dbReference>
<dbReference type="InterPro" id="IPR002156">
    <property type="entry name" value="RNaseH_domain"/>
</dbReference>
<dbReference type="InterPro" id="IPR044730">
    <property type="entry name" value="RNase_H-like_dom_plant"/>
</dbReference>
<dbReference type="InterPro" id="IPR012337">
    <property type="entry name" value="RNaseH-like_sf"/>
</dbReference>
<protein>
    <recommendedName>
        <fullName evidence="2">RNase H type-1 domain-containing protein</fullName>
    </recommendedName>
</protein>
<feature type="domain" description="RNase H type-1" evidence="2">
    <location>
        <begin position="34"/>
        <end position="153"/>
    </location>
</feature>
<keyword evidence="4" id="KW-1185">Reference proteome</keyword>